<gene>
    <name evidence="1" type="ORF">HG263_13770</name>
</gene>
<dbReference type="Proteomes" id="UP000586305">
    <property type="component" value="Unassembled WGS sequence"/>
</dbReference>
<reference evidence="1 2" key="1">
    <citation type="submission" date="2020-04" db="EMBL/GenBank/DDBJ databases">
        <title>Pseudoalteromonas caenipelagi sp. nov., isolated from a tidal flat.</title>
        <authorList>
            <person name="Park S."/>
            <person name="Yoon J.-H."/>
        </authorList>
    </citation>
    <scope>NUCLEOTIDE SEQUENCE [LARGE SCALE GENOMIC DNA]</scope>
    <source>
        <strain evidence="1 2">JBTF-M23</strain>
    </source>
</reference>
<proteinExistence type="predicted"/>
<sequence length="302" mass="33321">MRNALLVGLGAGLVVYGTIQYWVNKTVATELDRKLTAIEQQRGVKVNYGSLDAGLLQDKVTLQGVIVEDALQRQIVSAKQVSLEGYQSSEISELTKVTFHGVKLSEFAKRQVTDVPFLLLDSQIDFTSSVSFERSTSKSEISAYFAARDILAVSLSIQMHNMTPLMEASHHLMLQPSDTGPAQLSALQSKAQEAFKLAQLHGMQLSVENQGQLRQLFTQLLLRSGLDRVSFYQMLETQLDGAQMAQRSKTAVLAFAHGLQRLDMSLQPPKGTSMGVLSEQIDMLKGEPEVFADYVNLQIKGQ</sequence>
<evidence type="ECO:0000313" key="2">
    <source>
        <dbReference type="Proteomes" id="UP000586305"/>
    </source>
</evidence>
<dbReference type="RefSeq" id="WP_171626654.1">
    <property type="nucleotide sequence ID" value="NZ_JABBPG010000005.1"/>
</dbReference>
<name>A0A849VFT5_9GAMM</name>
<organism evidence="1 2">
    <name type="scientific">Pseudoalteromonas caenipelagi</name>
    <dbReference type="NCBI Taxonomy" id="2726988"/>
    <lineage>
        <taxon>Bacteria</taxon>
        <taxon>Pseudomonadati</taxon>
        <taxon>Pseudomonadota</taxon>
        <taxon>Gammaproteobacteria</taxon>
        <taxon>Alteromonadales</taxon>
        <taxon>Pseudoalteromonadaceae</taxon>
        <taxon>Pseudoalteromonas</taxon>
    </lineage>
</organism>
<comment type="caution">
    <text evidence="1">The sequence shown here is derived from an EMBL/GenBank/DDBJ whole genome shotgun (WGS) entry which is preliminary data.</text>
</comment>
<dbReference type="AlphaFoldDB" id="A0A849VFT5"/>
<evidence type="ECO:0000313" key="1">
    <source>
        <dbReference type="EMBL" id="NOU51598.1"/>
    </source>
</evidence>
<accession>A0A849VFT5</accession>
<dbReference type="EMBL" id="JABBPG010000005">
    <property type="protein sequence ID" value="NOU51598.1"/>
    <property type="molecule type" value="Genomic_DNA"/>
</dbReference>
<protein>
    <recommendedName>
        <fullName evidence="3">DUF945 family protein</fullName>
    </recommendedName>
</protein>
<evidence type="ECO:0008006" key="3">
    <source>
        <dbReference type="Google" id="ProtNLM"/>
    </source>
</evidence>
<keyword evidence="2" id="KW-1185">Reference proteome</keyword>